<dbReference type="CDD" id="cd06558">
    <property type="entry name" value="crotonase-like"/>
    <property type="match status" value="1"/>
</dbReference>
<dbReference type="EMBL" id="JBHUKU010000027">
    <property type="protein sequence ID" value="MFD2464750.1"/>
    <property type="molecule type" value="Genomic_DNA"/>
</dbReference>
<dbReference type="PROSITE" id="PS00166">
    <property type="entry name" value="ENOYL_COA_HYDRATASE"/>
    <property type="match status" value="1"/>
</dbReference>
<gene>
    <name evidence="3" type="ORF">ACFSYJ_39450</name>
</gene>
<reference evidence="4" key="1">
    <citation type="journal article" date="2019" name="Int. J. Syst. Evol. Microbiol.">
        <title>The Global Catalogue of Microorganisms (GCM) 10K type strain sequencing project: providing services to taxonomists for standard genome sequencing and annotation.</title>
        <authorList>
            <consortium name="The Broad Institute Genomics Platform"/>
            <consortium name="The Broad Institute Genome Sequencing Center for Infectious Disease"/>
            <person name="Wu L."/>
            <person name="Ma J."/>
        </authorList>
    </citation>
    <scope>NUCLEOTIDE SEQUENCE [LARGE SCALE GENOMIC DNA]</scope>
    <source>
        <strain evidence="4">CGMCC 4.7643</strain>
    </source>
</reference>
<evidence type="ECO:0000313" key="3">
    <source>
        <dbReference type="EMBL" id="MFD2464750.1"/>
    </source>
</evidence>
<dbReference type="Pfam" id="PF00378">
    <property type="entry name" value="ECH_1"/>
    <property type="match status" value="1"/>
</dbReference>
<evidence type="ECO:0000256" key="1">
    <source>
        <dbReference type="ARBA" id="ARBA00005254"/>
    </source>
</evidence>
<dbReference type="SUPFAM" id="SSF52096">
    <property type="entry name" value="ClpP/crotonase"/>
    <property type="match status" value="1"/>
</dbReference>
<comment type="similarity">
    <text evidence="1 2">Belongs to the enoyl-CoA hydratase/isomerase family.</text>
</comment>
<dbReference type="Gene3D" id="3.90.226.10">
    <property type="entry name" value="2-enoyl-CoA Hydratase, Chain A, domain 1"/>
    <property type="match status" value="1"/>
</dbReference>
<comment type="caution">
    <text evidence="3">The sequence shown here is derived from an EMBL/GenBank/DDBJ whole genome shotgun (WGS) entry which is preliminary data.</text>
</comment>
<sequence length="275" mass="29308">MSPFRATPPITTEWGHFEFTVDDGVATVTLDRPDKLNALTFESYADLRDLLAELPHRGDVKVLVLTGRGRGFCSGGDVEEIIGELQKMETAELLEFTRMTGAVVKAMRECPVPIIAAVNGVAAGAGSVLALASDFRLLARSAKFAFLFTKVGLAGADMGSAYLLPRLVGLGRATELLMLGDKVEAARAEAIGLASSVVDDDELPAAATALARRLADGPALAYATTKVLLTRELDMDLGASIELEAITQALLMTSKDHHEFYAAWSAGRSPQWTGR</sequence>
<name>A0ABW5GVQ2_9PSEU</name>
<protein>
    <submittedName>
        <fullName evidence="3">Enoyl-CoA hydratase family protein</fullName>
    </submittedName>
</protein>
<dbReference type="Proteomes" id="UP001597419">
    <property type="component" value="Unassembled WGS sequence"/>
</dbReference>
<dbReference type="PANTHER" id="PTHR43459">
    <property type="entry name" value="ENOYL-COA HYDRATASE"/>
    <property type="match status" value="1"/>
</dbReference>
<dbReference type="RefSeq" id="WP_345408309.1">
    <property type="nucleotide sequence ID" value="NZ_BAABHG010000027.1"/>
</dbReference>
<proteinExistence type="inferred from homology"/>
<dbReference type="Gene3D" id="1.10.12.10">
    <property type="entry name" value="Lyase 2-enoyl-coa Hydratase, Chain A, domain 2"/>
    <property type="match status" value="1"/>
</dbReference>
<organism evidence="3 4">
    <name type="scientific">Amycolatopsis samaneae</name>
    <dbReference type="NCBI Taxonomy" id="664691"/>
    <lineage>
        <taxon>Bacteria</taxon>
        <taxon>Bacillati</taxon>
        <taxon>Actinomycetota</taxon>
        <taxon>Actinomycetes</taxon>
        <taxon>Pseudonocardiales</taxon>
        <taxon>Pseudonocardiaceae</taxon>
        <taxon>Amycolatopsis</taxon>
    </lineage>
</organism>
<evidence type="ECO:0000313" key="4">
    <source>
        <dbReference type="Proteomes" id="UP001597419"/>
    </source>
</evidence>
<accession>A0ABW5GVQ2</accession>
<dbReference type="PANTHER" id="PTHR43459:SF1">
    <property type="entry name" value="EG:BACN32G11.4 PROTEIN"/>
    <property type="match status" value="1"/>
</dbReference>
<keyword evidence="4" id="KW-1185">Reference proteome</keyword>
<dbReference type="NCBIfam" id="NF006107">
    <property type="entry name" value="PRK08258.1"/>
    <property type="match status" value="1"/>
</dbReference>
<dbReference type="InterPro" id="IPR029045">
    <property type="entry name" value="ClpP/crotonase-like_dom_sf"/>
</dbReference>
<dbReference type="InterPro" id="IPR001753">
    <property type="entry name" value="Enoyl-CoA_hydra/iso"/>
</dbReference>
<dbReference type="InterPro" id="IPR018376">
    <property type="entry name" value="Enoyl-CoA_hyd/isom_CS"/>
</dbReference>
<evidence type="ECO:0000256" key="2">
    <source>
        <dbReference type="RuleBase" id="RU003707"/>
    </source>
</evidence>
<dbReference type="InterPro" id="IPR014748">
    <property type="entry name" value="Enoyl-CoA_hydra_C"/>
</dbReference>